<evidence type="ECO:0000313" key="5">
    <source>
        <dbReference type="Proteomes" id="UP001249394"/>
    </source>
</evidence>
<dbReference type="Proteomes" id="UP001249394">
    <property type="component" value="Chromosome"/>
</dbReference>
<keyword evidence="3" id="KW-0812">Transmembrane</keyword>
<dbReference type="Pfam" id="PF00805">
    <property type="entry name" value="Pentapeptide"/>
    <property type="match status" value="3"/>
</dbReference>
<dbReference type="Gene3D" id="2.160.20.80">
    <property type="entry name" value="E3 ubiquitin-protein ligase SopA"/>
    <property type="match status" value="1"/>
</dbReference>
<feature type="compositionally biased region" description="Low complexity" evidence="2">
    <location>
        <begin position="173"/>
        <end position="182"/>
    </location>
</feature>
<dbReference type="InterPro" id="IPR001646">
    <property type="entry name" value="5peptide_repeat"/>
</dbReference>
<sequence length="371" mass="39837">MKPESKRKLTWAGGAAAAVLFVAALIWGPWIIEGHHLRENGKLVSSAGIIVTGFRTMLVAIAAGAIGGVGLWYTHKKHDLDRQQLRQTQDQFRLAQQQFDHAQEKDREQAELAGEGQVTERYVEASKLLSSDNLTERLCGIYAFERIMRDSEKDHGAVVNVLATFIRQTRSAGSVSHSSQASENEAPTPPLPEDAKAALTVLCQRPQRAAEPAIDLSGTDLANANLEKARLPGANLEKAILSGANLSNADLSRVQLSDAKLAFANLRGALLVEAHLSGTDLSGAELDNANLASAWGPGIKLPRAYLSGTNLTAAYLPAADFTQAHLNGTKFTEAYLPSANFCGTFLMNTDLSGADLSQVDLSRTRLYGPPI</sequence>
<evidence type="ECO:0000256" key="3">
    <source>
        <dbReference type="SAM" id="Phobius"/>
    </source>
</evidence>
<name>A0ABY9U5U4_STRVL</name>
<evidence type="ECO:0000256" key="2">
    <source>
        <dbReference type="SAM" id="MobiDB-lite"/>
    </source>
</evidence>
<accession>A0ABY9U5U4</accession>
<protein>
    <submittedName>
        <fullName evidence="4">Pentapeptide repeat-containing protein</fullName>
    </submittedName>
</protein>
<dbReference type="EMBL" id="CP134213">
    <property type="protein sequence ID" value="WND18223.1"/>
    <property type="molecule type" value="Genomic_DNA"/>
</dbReference>
<reference evidence="4 5" key="1">
    <citation type="submission" date="2023-09" db="EMBL/GenBank/DDBJ databases">
        <title>The genome sequence of Streptomyces anthocyanicus.</title>
        <authorList>
            <person name="Mo P."/>
        </authorList>
    </citation>
    <scope>NUCLEOTIDE SEQUENCE [LARGE SCALE GENOMIC DNA]</scope>
    <source>
        <strain evidence="4 5">JCM 4387</strain>
    </source>
</reference>
<dbReference type="SUPFAM" id="SSF141571">
    <property type="entry name" value="Pentapeptide repeat-like"/>
    <property type="match status" value="1"/>
</dbReference>
<evidence type="ECO:0000256" key="1">
    <source>
        <dbReference type="ARBA" id="ARBA00022737"/>
    </source>
</evidence>
<dbReference type="PANTHER" id="PTHR47485:SF1">
    <property type="entry name" value="THYLAKOID LUMENAL 17.4 KDA PROTEIN, CHLOROPLASTIC"/>
    <property type="match status" value="1"/>
</dbReference>
<feature type="transmembrane region" description="Helical" evidence="3">
    <location>
        <begin position="12"/>
        <end position="32"/>
    </location>
</feature>
<keyword evidence="5" id="KW-1185">Reference proteome</keyword>
<gene>
    <name evidence="4" type="ORF">RI060_13145</name>
</gene>
<feature type="region of interest" description="Disordered" evidence="2">
    <location>
        <begin position="173"/>
        <end position="193"/>
    </location>
</feature>
<dbReference type="PANTHER" id="PTHR47485">
    <property type="entry name" value="THYLAKOID LUMENAL 17.4 KDA PROTEIN, CHLOROPLASTIC"/>
    <property type="match status" value="1"/>
</dbReference>
<proteinExistence type="predicted"/>
<organism evidence="4 5">
    <name type="scientific">Streptomyces violaceus</name>
    <name type="common">Streptomyces venezuelae</name>
    <dbReference type="NCBI Taxonomy" id="1936"/>
    <lineage>
        <taxon>Bacteria</taxon>
        <taxon>Bacillati</taxon>
        <taxon>Actinomycetota</taxon>
        <taxon>Actinomycetes</taxon>
        <taxon>Kitasatosporales</taxon>
        <taxon>Streptomycetaceae</taxon>
        <taxon>Streptomyces</taxon>
    </lineage>
</organism>
<keyword evidence="3" id="KW-0472">Membrane</keyword>
<keyword evidence="3" id="KW-1133">Transmembrane helix</keyword>
<keyword evidence="1" id="KW-0677">Repeat</keyword>
<evidence type="ECO:0000313" key="4">
    <source>
        <dbReference type="EMBL" id="WND18223.1"/>
    </source>
</evidence>
<feature type="transmembrane region" description="Helical" evidence="3">
    <location>
        <begin position="52"/>
        <end position="73"/>
    </location>
</feature>